<reference evidence="2 3" key="1">
    <citation type="submission" date="2021-02" db="EMBL/GenBank/DDBJ databases">
        <title>Plant Genome Project.</title>
        <authorList>
            <person name="Zhang R.-G."/>
        </authorList>
    </citation>
    <scope>NUCLEOTIDE SEQUENCE [LARGE SCALE GENOMIC DNA]</scope>
    <source>
        <tissue evidence="2">Leaves</tissue>
    </source>
</reference>
<feature type="transmembrane region" description="Helical" evidence="1">
    <location>
        <begin position="43"/>
        <end position="64"/>
    </location>
</feature>
<gene>
    <name evidence="2" type="ORF">JRO89_XS01G0341100</name>
</gene>
<evidence type="ECO:0000256" key="1">
    <source>
        <dbReference type="SAM" id="Phobius"/>
    </source>
</evidence>
<dbReference type="PANTHER" id="PTHR35165:SF1">
    <property type="entry name" value="OS04G0577375 PROTEIN"/>
    <property type="match status" value="1"/>
</dbReference>
<keyword evidence="1" id="KW-0812">Transmembrane</keyword>
<name>A0ABQ8IN30_9ROSI</name>
<comment type="caution">
    <text evidence="2">The sequence shown here is derived from an EMBL/GenBank/DDBJ whole genome shotgun (WGS) entry which is preliminary data.</text>
</comment>
<keyword evidence="1" id="KW-1133">Transmembrane helix</keyword>
<dbReference type="InterPro" id="IPR032238">
    <property type="entry name" value="ATP-synth_Z"/>
</dbReference>
<dbReference type="PANTHER" id="PTHR35165">
    <property type="entry name" value="OS08G0113900 PROTEIN"/>
    <property type="match status" value="1"/>
</dbReference>
<sequence>MGFKSQRRSGKLRNCFGIFTMEIYKEERFVVAKQESQETAKTCMVACLWSFLVSITGGLTLGFWEYQYHPTNRQLWMVPFSLILLVTPVVVWFAVFVSDIFNNKIEDVSIASQKVRSLGDSVHDPEK</sequence>
<dbReference type="EMBL" id="JAFEMO010000001">
    <property type="protein sequence ID" value="KAH7578102.1"/>
    <property type="molecule type" value="Genomic_DNA"/>
</dbReference>
<organism evidence="2 3">
    <name type="scientific">Xanthoceras sorbifolium</name>
    <dbReference type="NCBI Taxonomy" id="99658"/>
    <lineage>
        <taxon>Eukaryota</taxon>
        <taxon>Viridiplantae</taxon>
        <taxon>Streptophyta</taxon>
        <taxon>Embryophyta</taxon>
        <taxon>Tracheophyta</taxon>
        <taxon>Spermatophyta</taxon>
        <taxon>Magnoliopsida</taxon>
        <taxon>eudicotyledons</taxon>
        <taxon>Gunneridae</taxon>
        <taxon>Pentapetalae</taxon>
        <taxon>rosids</taxon>
        <taxon>malvids</taxon>
        <taxon>Sapindales</taxon>
        <taxon>Sapindaceae</taxon>
        <taxon>Xanthoceroideae</taxon>
        <taxon>Xanthoceras</taxon>
    </lineage>
</organism>
<feature type="transmembrane region" description="Helical" evidence="1">
    <location>
        <begin position="76"/>
        <end position="97"/>
    </location>
</feature>
<dbReference type="Pfam" id="PF16594">
    <property type="entry name" value="ATP-synt_Z"/>
    <property type="match status" value="1"/>
</dbReference>
<evidence type="ECO:0000313" key="2">
    <source>
        <dbReference type="EMBL" id="KAH7578102.1"/>
    </source>
</evidence>
<protein>
    <submittedName>
        <fullName evidence="2">Uncharacterized protein</fullName>
    </submittedName>
</protein>
<accession>A0ABQ8IN30</accession>
<proteinExistence type="predicted"/>
<evidence type="ECO:0000313" key="3">
    <source>
        <dbReference type="Proteomes" id="UP000827721"/>
    </source>
</evidence>
<keyword evidence="1" id="KW-0472">Membrane</keyword>
<keyword evidence="3" id="KW-1185">Reference proteome</keyword>
<dbReference type="Proteomes" id="UP000827721">
    <property type="component" value="Unassembled WGS sequence"/>
</dbReference>